<evidence type="ECO:0000313" key="3">
    <source>
        <dbReference type="Proteomes" id="UP000079169"/>
    </source>
</evidence>
<evidence type="ECO:0000313" key="4">
    <source>
        <dbReference type="RefSeq" id="XP_026679647.1"/>
    </source>
</evidence>
<gene>
    <name evidence="4" type="primary">LOC103509544</name>
</gene>
<dbReference type="AlphaFoldDB" id="A0A3Q0ITQ4"/>
<protein>
    <submittedName>
        <fullName evidence="4">Cilia- and flagella-associated protein 298 isoform X1</fullName>
    </submittedName>
</protein>
<dbReference type="KEGG" id="dci:103509544"/>
<dbReference type="GO" id="GO:0003352">
    <property type="term" value="P:regulation of cilium movement"/>
    <property type="evidence" value="ECO:0007669"/>
    <property type="project" value="InterPro"/>
</dbReference>
<dbReference type="PANTHER" id="PTHR13238:SF0">
    <property type="entry name" value="CILIA- AND FLAGELLA-ASSOCIATED PROTEIN 298"/>
    <property type="match status" value="1"/>
</dbReference>
<dbReference type="STRING" id="121845.A0A3Q0ITQ4"/>
<dbReference type="RefSeq" id="XP_026679647.1">
    <property type="nucleotide sequence ID" value="XM_026823846.1"/>
</dbReference>
<keyword evidence="4" id="KW-0966">Cell projection</keyword>
<sequence length="216" mass="24974">MTMVTNKQCLLRTSNHSISPRVVFVWKNTAVSTYFCFFRLSVIYFIEELLICWFSVIYYPLHTFCPSTMVILHVKHGDASQFLYETSTSTSIQQLLEEILNIYNGRLKVYRVMAEMEELAKHGTFLPPDMLGLTDEQVEELKLRDDQGERCKPSGYIENKDPIGRRNGYQPPIKMQDLIKTTIEEVKNKISKTLVERNQCLTEAVVQEGKGFGFDP</sequence>
<dbReference type="Proteomes" id="UP000079169">
    <property type="component" value="Unplaced"/>
</dbReference>
<reference evidence="4" key="1">
    <citation type="submission" date="2025-08" db="UniProtKB">
        <authorList>
            <consortium name="RefSeq"/>
        </authorList>
    </citation>
    <scope>IDENTIFICATION</scope>
</reference>
<keyword evidence="4" id="KW-0969">Cilium</keyword>
<keyword evidence="2" id="KW-0812">Transmembrane</keyword>
<dbReference type="PaxDb" id="121845-A0A3Q0ITQ4"/>
<evidence type="ECO:0000256" key="2">
    <source>
        <dbReference type="SAM" id="Phobius"/>
    </source>
</evidence>
<proteinExistence type="inferred from homology"/>
<comment type="similarity">
    <text evidence="1">Belongs to the CFAP298 family.</text>
</comment>
<keyword evidence="4" id="KW-0282">Flagellum</keyword>
<evidence type="ECO:0000256" key="1">
    <source>
        <dbReference type="ARBA" id="ARBA00009619"/>
    </source>
</evidence>
<feature type="transmembrane region" description="Helical" evidence="2">
    <location>
        <begin position="42"/>
        <end position="61"/>
    </location>
</feature>
<dbReference type="GeneID" id="103509544"/>
<dbReference type="InterPro" id="IPR021298">
    <property type="entry name" value="CFAP298"/>
</dbReference>
<keyword evidence="2" id="KW-1133">Transmembrane helix</keyword>
<dbReference type="PANTHER" id="PTHR13238">
    <property type="entry name" value="PROTEIN C21ORF59"/>
    <property type="match status" value="1"/>
</dbReference>
<accession>A0A3Q0ITQ4</accession>
<name>A0A3Q0ITQ4_DIACI</name>
<keyword evidence="2" id="KW-0472">Membrane</keyword>
<organism evidence="3 4">
    <name type="scientific">Diaphorina citri</name>
    <name type="common">Asian citrus psyllid</name>
    <dbReference type="NCBI Taxonomy" id="121845"/>
    <lineage>
        <taxon>Eukaryota</taxon>
        <taxon>Metazoa</taxon>
        <taxon>Ecdysozoa</taxon>
        <taxon>Arthropoda</taxon>
        <taxon>Hexapoda</taxon>
        <taxon>Insecta</taxon>
        <taxon>Pterygota</taxon>
        <taxon>Neoptera</taxon>
        <taxon>Paraneoptera</taxon>
        <taxon>Hemiptera</taxon>
        <taxon>Sternorrhyncha</taxon>
        <taxon>Psylloidea</taxon>
        <taxon>Psyllidae</taxon>
        <taxon>Diaphorininae</taxon>
        <taxon>Diaphorina</taxon>
    </lineage>
</organism>
<keyword evidence="3" id="KW-1185">Reference proteome</keyword>